<dbReference type="EMBL" id="AP020664">
    <property type="protein sequence ID" value="BBN68196.1"/>
    <property type="molecule type" value="Genomic_DNA"/>
</dbReference>
<reference evidence="1" key="1">
    <citation type="journal article" date="2019" name="Science">
        <title>Mutation of a bHLH transcription factor allowed almond domestication.</title>
        <authorList>
            <person name="Sanchez-Perez R."/>
            <person name="Pavan S."/>
            <person name="Mazzeo R."/>
            <person name="Moldovan C."/>
            <person name="Aiese Cigliano R."/>
            <person name="Del Cueto J."/>
            <person name="Ricciardi F."/>
            <person name="Lotti C."/>
            <person name="Ricciardi L."/>
            <person name="Dicenta F."/>
            <person name="Lopez-Marques R.L."/>
            <person name="Lindberg Moller B."/>
        </authorList>
    </citation>
    <scope>NUCLEOTIDE SEQUENCE</scope>
</reference>
<proteinExistence type="predicted"/>
<sequence length="205" mass="23508">MQNNLIMSSTSTRDPIVTRATAIRKPGPHKRTPYEDINALKAKANAKTRQMIEIYSVLHFVASIRSKSGSELLVDTGVVAIDRHHFGSLAPGLPLFDDVINVMAEYLYDTTSTKWFLPTYFWSEGAKFVRPSDRMTSCARTHKLCRLARFNGRLKDCMQIYIPMHDDVIGHWFFWFVTYSIRKLKFGIVYLMGVTIRNARTIAIL</sequence>
<dbReference type="AlphaFoldDB" id="A0A5H2Y077"/>
<dbReference type="Gene3D" id="3.40.395.10">
    <property type="entry name" value="Adenoviral Proteinase, Chain A"/>
    <property type="match status" value="1"/>
</dbReference>
<feature type="non-terminal residue" evidence="1">
    <location>
        <position position="205"/>
    </location>
</feature>
<name>A0A5H2Y077_PRUDU</name>
<evidence type="ECO:0000313" key="1">
    <source>
        <dbReference type="EMBL" id="BBN68196.1"/>
    </source>
</evidence>
<gene>
    <name evidence="1" type="ORF">Prudu_327S000200</name>
</gene>
<dbReference type="SUPFAM" id="SSF54001">
    <property type="entry name" value="Cysteine proteinases"/>
    <property type="match status" value="1"/>
</dbReference>
<dbReference type="InterPro" id="IPR038765">
    <property type="entry name" value="Papain-like_cys_pep_sf"/>
</dbReference>
<protein>
    <recommendedName>
        <fullName evidence="2">Ubiquitin-like protease family profile domain-containing protein</fullName>
    </recommendedName>
</protein>
<evidence type="ECO:0008006" key="2">
    <source>
        <dbReference type="Google" id="ProtNLM"/>
    </source>
</evidence>
<accession>A0A5H2Y077</accession>
<organism evidence="1">
    <name type="scientific">Prunus dulcis</name>
    <name type="common">Almond</name>
    <name type="synonym">Amygdalus dulcis</name>
    <dbReference type="NCBI Taxonomy" id="3755"/>
    <lineage>
        <taxon>Eukaryota</taxon>
        <taxon>Viridiplantae</taxon>
        <taxon>Streptophyta</taxon>
        <taxon>Embryophyta</taxon>
        <taxon>Tracheophyta</taxon>
        <taxon>Spermatophyta</taxon>
        <taxon>Magnoliopsida</taxon>
        <taxon>eudicotyledons</taxon>
        <taxon>Gunneridae</taxon>
        <taxon>Pentapetalae</taxon>
        <taxon>rosids</taxon>
        <taxon>fabids</taxon>
        <taxon>Rosales</taxon>
        <taxon>Rosaceae</taxon>
        <taxon>Amygdaloideae</taxon>
        <taxon>Amygdaleae</taxon>
        <taxon>Prunus</taxon>
    </lineage>
</organism>